<name>A0A8C2I6M2_CYPCA</name>
<keyword evidence="5 6" id="KW-0472">Membrane</keyword>
<dbReference type="AlphaFoldDB" id="A0A8C2I6M2"/>
<evidence type="ECO:0000313" key="8">
    <source>
        <dbReference type="Ensembl" id="ENSCCRP00020075011.1"/>
    </source>
</evidence>
<dbReference type="Ensembl" id="ENSCCRT00015064055.1">
    <property type="protein sequence ID" value="ENSCCRP00015062019.1"/>
    <property type="gene ID" value="ENSCCRG00015025339.1"/>
</dbReference>
<keyword evidence="2 6" id="KW-0812">Transmembrane</keyword>
<sequence>LRIKSIEELWQMLELVHWQDPKMSALAFAVSMLVLMSLAAFSVISTISYLLLIKEW</sequence>
<keyword evidence="4 6" id="KW-1133">Transmembrane helix</keyword>
<protein>
    <recommendedName>
        <fullName evidence="7">Reticulon domain-containing protein</fullName>
    </recommendedName>
</protein>
<organism evidence="8 9">
    <name type="scientific">Cyprinus carpio</name>
    <name type="common">Common carp</name>
    <dbReference type="NCBI Taxonomy" id="7962"/>
    <lineage>
        <taxon>Eukaryota</taxon>
        <taxon>Metazoa</taxon>
        <taxon>Chordata</taxon>
        <taxon>Craniata</taxon>
        <taxon>Vertebrata</taxon>
        <taxon>Euteleostomi</taxon>
        <taxon>Actinopterygii</taxon>
        <taxon>Neopterygii</taxon>
        <taxon>Teleostei</taxon>
        <taxon>Ostariophysi</taxon>
        <taxon>Cypriniformes</taxon>
        <taxon>Cyprinidae</taxon>
        <taxon>Cyprininae</taxon>
        <taxon>Cyprinus</taxon>
    </lineage>
</organism>
<dbReference type="GO" id="GO:0005789">
    <property type="term" value="C:endoplasmic reticulum membrane"/>
    <property type="evidence" value="ECO:0007669"/>
    <property type="project" value="UniProtKB-SubCell"/>
</dbReference>
<dbReference type="InterPro" id="IPR003388">
    <property type="entry name" value="Reticulon"/>
</dbReference>
<feature type="transmembrane region" description="Helical" evidence="6">
    <location>
        <begin position="25"/>
        <end position="52"/>
    </location>
</feature>
<evidence type="ECO:0000259" key="7">
    <source>
        <dbReference type="PROSITE" id="PS50845"/>
    </source>
</evidence>
<comment type="subcellular location">
    <subcellularLocation>
        <location evidence="1">Endoplasmic reticulum membrane</location>
        <topology evidence="1">Multi-pass membrane protein</topology>
    </subcellularLocation>
</comment>
<dbReference type="Proteomes" id="UP000694701">
    <property type="component" value="Unplaced"/>
</dbReference>
<keyword evidence="3" id="KW-0256">Endoplasmic reticulum</keyword>
<evidence type="ECO:0000256" key="5">
    <source>
        <dbReference type="ARBA" id="ARBA00023136"/>
    </source>
</evidence>
<dbReference type="PROSITE" id="PS50845">
    <property type="entry name" value="RETICULON"/>
    <property type="match status" value="1"/>
</dbReference>
<evidence type="ECO:0000256" key="2">
    <source>
        <dbReference type="ARBA" id="ARBA00022692"/>
    </source>
</evidence>
<evidence type="ECO:0000256" key="6">
    <source>
        <dbReference type="SAM" id="Phobius"/>
    </source>
</evidence>
<reference evidence="8" key="1">
    <citation type="submission" date="2025-05" db="UniProtKB">
        <authorList>
            <consortium name="Ensembl"/>
        </authorList>
    </citation>
    <scope>IDENTIFICATION</scope>
</reference>
<dbReference type="Ensembl" id="ENSCCRT00020082272.1">
    <property type="protein sequence ID" value="ENSCCRP00020075011.1"/>
    <property type="gene ID" value="ENSCCRG00020034933.1"/>
</dbReference>
<evidence type="ECO:0000256" key="1">
    <source>
        <dbReference type="ARBA" id="ARBA00004477"/>
    </source>
</evidence>
<feature type="domain" description="Reticulon" evidence="7">
    <location>
        <begin position="12"/>
        <end position="53"/>
    </location>
</feature>
<dbReference type="Proteomes" id="UP000694700">
    <property type="component" value="Unplaced"/>
</dbReference>
<proteinExistence type="predicted"/>
<evidence type="ECO:0000256" key="3">
    <source>
        <dbReference type="ARBA" id="ARBA00022824"/>
    </source>
</evidence>
<accession>A0A8C2I6M2</accession>
<evidence type="ECO:0000256" key="4">
    <source>
        <dbReference type="ARBA" id="ARBA00022989"/>
    </source>
</evidence>
<evidence type="ECO:0000313" key="9">
    <source>
        <dbReference type="Proteomes" id="UP000694701"/>
    </source>
</evidence>